<feature type="compositionally biased region" description="Acidic residues" evidence="1">
    <location>
        <begin position="357"/>
        <end position="370"/>
    </location>
</feature>
<gene>
    <name evidence="2" type="ORF">TRSC58_07197</name>
</gene>
<dbReference type="SMART" id="SM00368">
    <property type="entry name" value="LRR_RI"/>
    <property type="match status" value="7"/>
</dbReference>
<dbReference type="AlphaFoldDB" id="A0A061ITA7"/>
<feature type="compositionally biased region" description="Acidic residues" evidence="1">
    <location>
        <begin position="391"/>
        <end position="409"/>
    </location>
</feature>
<evidence type="ECO:0000313" key="2">
    <source>
        <dbReference type="EMBL" id="ESL05175.1"/>
    </source>
</evidence>
<proteinExistence type="predicted"/>
<evidence type="ECO:0000313" key="3">
    <source>
        <dbReference type="Proteomes" id="UP000031737"/>
    </source>
</evidence>
<evidence type="ECO:0008006" key="4">
    <source>
        <dbReference type="Google" id="ProtNLM"/>
    </source>
</evidence>
<dbReference type="Pfam" id="PF13516">
    <property type="entry name" value="LRR_6"/>
    <property type="match status" value="3"/>
</dbReference>
<feature type="region of interest" description="Disordered" evidence="1">
    <location>
        <begin position="355"/>
        <end position="434"/>
    </location>
</feature>
<dbReference type="EMBL" id="AUPL01007197">
    <property type="protein sequence ID" value="ESL05175.1"/>
    <property type="molecule type" value="Genomic_DNA"/>
</dbReference>
<dbReference type="Gene3D" id="3.80.10.10">
    <property type="entry name" value="Ribonuclease Inhibitor"/>
    <property type="match status" value="4"/>
</dbReference>
<protein>
    <recommendedName>
        <fullName evidence="4">Leucine-rich repeat protein (LRRP)</fullName>
    </recommendedName>
</protein>
<dbReference type="OrthoDB" id="333024at2759"/>
<evidence type="ECO:0000256" key="1">
    <source>
        <dbReference type="SAM" id="MobiDB-lite"/>
    </source>
</evidence>
<accession>A0A061ITA7</accession>
<dbReference type="PANTHER" id="PTHR24114">
    <property type="entry name" value="LEUCINE RICH REPEAT FAMILY PROTEIN"/>
    <property type="match status" value="1"/>
</dbReference>
<sequence length="1097" mass="122621">MSRTWCPALNGDASLQLDKTHLNRKAITHDFHISSHSRKSTKETAAVAAECGVSVKQLSAELTQRLGLCISKFNACVVASRVNMTSWPSFEDPSVRTLHHADIPLVAQTEDEAESLVTKEMPVIAYYASHILKAQSELETLPDVQLPADQIVGFITNIMRLESRRKNYSISQSMRRVTLMPSFAATVSLTDVLEALNVNRRMLEQLRSVTLAGEFKEDTEDSVFEEFLQAARHLAVLDAPYTALVQVATTLMPFLKASTVRVLNMEGNDLGLADSEGEVIPSLAEYMKENKFLLQLNLNYNNISGSSALLLLEALAASDTRFTPQDLPDEENEGGDEEAEDDVLNDLEFFLPHRNEDEEEEEEEEEEMEEKQENALQPRTIEKRQTKQSSDEEEEMEEEEEEEEDEDEGKEARAEDDGEEEEEEEENEEEKVPPHIVKKFRRLFQRLLREETQRRVDCVTTYVNEAAVLQKEHEAIRAELAGERRVKIEKYCQRRSGWSHLQILRLRGNPIGNEGAKGVAAVLRHEVSLGEEEVERIQAELIDKADGLLAGMLSGRREVFTEEVNERRRLLSEHRTAWSALKAALAEKARTEKGHGAVVPPSALSFRSSVVTVLVEAKDEDEEDDLENAEDGENEDVQNTAMMHLAGDADFVDDVDEFAEEDAAQLEEARGSWEMPFPPTKRGLQSVRLLDLCSCQIGSVGLRRIGESLRENQSLEVLLLRNNHFARRRVALSAAEEDAEEDKEATRRVDVPQYVSPGCIALFGALSTNSTLKVLDLAYNGLYPESIRALAKALTSNTTLHSLSLEGNRMGFNESPYQMDPAVIKATRYAVDVSMLSRPSCLLELLKAVSQTGISTLLLGHNDLAQCWAADEVELLTKLCYRLQVLHLNGNGLTSEHLTQWADAIRSDTNFTLRELQLSRNNLQGESGGTSLARILSRCQGNLQNLILDETELGSSGVASAFASFESFALQSLSIRRTGIKSADALPSAVFTPLRRLVISDNPFGLTELLGLMDLLCGTASELMCLSIWSRELLMEKYLPELQEKVRQMPRLMFVDFGVLKRFDDAVDAEDPLGQLEALIVQRHMSRVAARIATSEA</sequence>
<name>A0A061ITA7_TRYRA</name>
<comment type="caution">
    <text evidence="2">The sequence shown here is derived from an EMBL/GenBank/DDBJ whole genome shotgun (WGS) entry which is preliminary data.</text>
</comment>
<dbReference type="InterPro" id="IPR052394">
    <property type="entry name" value="LRR-containing"/>
</dbReference>
<dbReference type="PANTHER" id="PTHR24114:SF2">
    <property type="entry name" value="F-BOX DOMAIN-CONTAINING PROTEIN-RELATED"/>
    <property type="match status" value="1"/>
</dbReference>
<organism evidence="2 3">
    <name type="scientific">Trypanosoma rangeli SC58</name>
    <dbReference type="NCBI Taxonomy" id="429131"/>
    <lineage>
        <taxon>Eukaryota</taxon>
        <taxon>Discoba</taxon>
        <taxon>Euglenozoa</taxon>
        <taxon>Kinetoplastea</taxon>
        <taxon>Metakinetoplastina</taxon>
        <taxon>Trypanosomatida</taxon>
        <taxon>Trypanosomatidae</taxon>
        <taxon>Trypanosoma</taxon>
        <taxon>Herpetosoma</taxon>
    </lineage>
</organism>
<reference evidence="2 3" key="1">
    <citation type="submission" date="2013-07" db="EMBL/GenBank/DDBJ databases">
        <authorList>
            <person name="Stoco P.H."/>
            <person name="Wagner G."/>
            <person name="Gerber A."/>
            <person name="Zaha A."/>
            <person name="Thompson C."/>
            <person name="Bartholomeu D.C."/>
            <person name="Luckemeyer D.D."/>
            <person name="Bahia D."/>
            <person name="Loreto E."/>
            <person name="Prestes E.B."/>
            <person name="Lima F.M."/>
            <person name="Rodrigues-Luiz G."/>
            <person name="Vallejo G.A."/>
            <person name="Filho J.F."/>
            <person name="Monteiro K.M."/>
            <person name="Tyler K.M."/>
            <person name="de Almeida L.G."/>
            <person name="Ortiz M.F."/>
            <person name="Siervo M.A."/>
            <person name="de Moraes M.H."/>
            <person name="Cunha O.L."/>
            <person name="Mendonca-Neto R."/>
            <person name="Silva R."/>
            <person name="Teixeira S.M."/>
            <person name="Murta S.M."/>
            <person name="Sincero T.C."/>
            <person name="Mendes T.A."/>
            <person name="Urmenyi T.P."/>
            <person name="Silva V.G."/>
            <person name="da Rocha W.D."/>
            <person name="Andersson B."/>
            <person name="Romanha A.J."/>
            <person name="Steindel M."/>
            <person name="de Vasconcelos A.T."/>
            <person name="Grisard E.C."/>
        </authorList>
    </citation>
    <scope>NUCLEOTIDE SEQUENCE [LARGE SCALE GENOMIC DNA]</scope>
    <source>
        <strain evidence="2 3">SC58</strain>
    </source>
</reference>
<feature type="compositionally biased region" description="Acidic residues" evidence="1">
    <location>
        <begin position="416"/>
        <end position="429"/>
    </location>
</feature>
<dbReference type="VEuPathDB" id="TriTrypDB:TRSC58_07197"/>
<keyword evidence="3" id="KW-1185">Reference proteome</keyword>
<dbReference type="Proteomes" id="UP000031737">
    <property type="component" value="Unassembled WGS sequence"/>
</dbReference>
<dbReference type="InterPro" id="IPR032675">
    <property type="entry name" value="LRR_dom_sf"/>
</dbReference>
<dbReference type="SUPFAM" id="SSF52047">
    <property type="entry name" value="RNI-like"/>
    <property type="match status" value="2"/>
</dbReference>
<dbReference type="InterPro" id="IPR001611">
    <property type="entry name" value="Leu-rich_rpt"/>
</dbReference>